<name>A0A6P6Y5W5_DERPT</name>
<dbReference type="SUPFAM" id="SSF56784">
    <property type="entry name" value="HAD-like"/>
    <property type="match status" value="1"/>
</dbReference>
<dbReference type="Gene3D" id="3.40.50.1000">
    <property type="entry name" value="HAD superfamily/HAD-like"/>
    <property type="match status" value="1"/>
</dbReference>
<protein>
    <submittedName>
        <fullName evidence="2">Haloacid dehalogenase-like hydrolase domain-containing protein 2</fullName>
    </submittedName>
</protein>
<accession>A0A6P6Y5W5</accession>
<dbReference type="KEGG" id="dpte:113794472"/>
<dbReference type="InterPro" id="IPR006357">
    <property type="entry name" value="HAD-SF_hydro_IIA"/>
</dbReference>
<organism evidence="1 2">
    <name type="scientific">Dermatophagoides pteronyssinus</name>
    <name type="common">European house dust mite</name>
    <dbReference type="NCBI Taxonomy" id="6956"/>
    <lineage>
        <taxon>Eukaryota</taxon>
        <taxon>Metazoa</taxon>
        <taxon>Ecdysozoa</taxon>
        <taxon>Arthropoda</taxon>
        <taxon>Chelicerata</taxon>
        <taxon>Arachnida</taxon>
        <taxon>Acari</taxon>
        <taxon>Acariformes</taxon>
        <taxon>Sarcoptiformes</taxon>
        <taxon>Astigmata</taxon>
        <taxon>Psoroptidia</taxon>
        <taxon>Analgoidea</taxon>
        <taxon>Pyroglyphidae</taxon>
        <taxon>Dermatophagoidinae</taxon>
        <taxon>Dermatophagoides</taxon>
    </lineage>
</organism>
<dbReference type="InterPro" id="IPR023214">
    <property type="entry name" value="HAD_sf"/>
</dbReference>
<dbReference type="PANTHER" id="PTHR19288:SF46">
    <property type="entry name" value="HALOACID DEHALOGENASE-LIKE HYDROLASE DOMAIN-CONTAINING PROTEIN 2"/>
    <property type="match status" value="1"/>
</dbReference>
<reference evidence="2" key="1">
    <citation type="submission" date="2025-08" db="UniProtKB">
        <authorList>
            <consortium name="RefSeq"/>
        </authorList>
    </citation>
    <scope>IDENTIFICATION</scope>
    <source>
        <strain evidence="2">Airmid</strain>
    </source>
</reference>
<dbReference type="OrthoDB" id="413953at2759"/>
<dbReference type="Proteomes" id="UP000515146">
    <property type="component" value="Unplaced"/>
</dbReference>
<evidence type="ECO:0000313" key="2">
    <source>
        <dbReference type="RefSeq" id="XP_027200391.1"/>
    </source>
</evidence>
<dbReference type="InterPro" id="IPR036412">
    <property type="entry name" value="HAD-like_sf"/>
</dbReference>
<dbReference type="AlphaFoldDB" id="A0A6P6Y5W5"/>
<dbReference type="GO" id="GO:0005737">
    <property type="term" value="C:cytoplasm"/>
    <property type="evidence" value="ECO:0007669"/>
    <property type="project" value="TreeGrafter"/>
</dbReference>
<keyword evidence="1" id="KW-1185">Reference proteome</keyword>
<proteinExistence type="predicted"/>
<dbReference type="Pfam" id="PF13344">
    <property type="entry name" value="Hydrolase_6"/>
    <property type="match status" value="1"/>
</dbReference>
<dbReference type="PANTHER" id="PTHR19288">
    <property type="entry name" value="4-NITROPHENYLPHOSPHATASE-RELATED"/>
    <property type="match status" value="1"/>
</dbReference>
<gene>
    <name evidence="2" type="primary">LOC113794472</name>
</gene>
<sequence>MPEQACAWLRKCKAVILDLDGVVYLVNKKIPGADTTINTFYQKGLKVFFLTNNSTASRNDLVRKLRKLAYNKFKCPIYFSNCDKKFPGPTLVLPGAGSVFESVIQT</sequence>
<evidence type="ECO:0000313" key="1">
    <source>
        <dbReference type="Proteomes" id="UP000515146"/>
    </source>
</evidence>
<dbReference type="RefSeq" id="XP_027200391.1">
    <property type="nucleotide sequence ID" value="XM_027344590.1"/>
</dbReference>
<dbReference type="InParanoid" id="A0A6P6Y5W5"/>
<dbReference type="GO" id="GO:0016791">
    <property type="term" value="F:phosphatase activity"/>
    <property type="evidence" value="ECO:0007669"/>
    <property type="project" value="TreeGrafter"/>
</dbReference>